<keyword evidence="10" id="KW-1185">Reference proteome</keyword>
<evidence type="ECO:0000256" key="6">
    <source>
        <dbReference type="RuleBase" id="RU000304"/>
    </source>
</evidence>
<reference evidence="9 10" key="1">
    <citation type="submission" date="2016-11" db="EMBL/GenBank/DDBJ databases">
        <title>The macronuclear genome of Stentor coeruleus: a giant cell with tiny introns.</title>
        <authorList>
            <person name="Slabodnick M."/>
            <person name="Ruby J.G."/>
            <person name="Reiff S.B."/>
            <person name="Swart E.C."/>
            <person name="Gosai S."/>
            <person name="Prabakaran S."/>
            <person name="Witkowska E."/>
            <person name="Larue G.E."/>
            <person name="Fisher S."/>
            <person name="Freeman R.M."/>
            <person name="Gunawardena J."/>
            <person name="Chu W."/>
            <person name="Stover N.A."/>
            <person name="Gregory B.D."/>
            <person name="Nowacki M."/>
            <person name="Derisi J."/>
            <person name="Roy S.W."/>
            <person name="Marshall W.F."/>
            <person name="Sood P."/>
        </authorList>
    </citation>
    <scope>NUCLEOTIDE SEQUENCE [LARGE SCALE GENOMIC DNA]</scope>
    <source>
        <strain evidence="9">WM001</strain>
    </source>
</reference>
<keyword evidence="7" id="KW-0175">Coiled coil</keyword>
<evidence type="ECO:0000256" key="3">
    <source>
        <dbReference type="ARBA" id="ARBA00022840"/>
    </source>
</evidence>
<dbReference type="PROSITE" id="PS50011">
    <property type="entry name" value="PROTEIN_KINASE_DOM"/>
    <property type="match status" value="1"/>
</dbReference>
<dbReference type="InterPro" id="IPR000719">
    <property type="entry name" value="Prot_kinase_dom"/>
</dbReference>
<dbReference type="Proteomes" id="UP000187209">
    <property type="component" value="Unassembled WGS sequence"/>
</dbReference>
<dbReference type="PANTHER" id="PTHR11909">
    <property type="entry name" value="CASEIN KINASE-RELATED"/>
    <property type="match status" value="1"/>
</dbReference>
<dbReference type="FunFam" id="1.10.510.10:FF:000596">
    <property type="entry name" value="CK1 family protein kinase"/>
    <property type="match status" value="1"/>
</dbReference>
<evidence type="ECO:0000313" key="9">
    <source>
        <dbReference type="EMBL" id="OMJ85854.1"/>
    </source>
</evidence>
<evidence type="ECO:0000256" key="5">
    <source>
        <dbReference type="PROSITE-ProRule" id="PRU10141"/>
    </source>
</evidence>
<evidence type="ECO:0000313" key="10">
    <source>
        <dbReference type="Proteomes" id="UP000187209"/>
    </source>
</evidence>
<keyword evidence="6" id="KW-0723">Serine/threonine-protein kinase</keyword>
<dbReference type="InterPro" id="IPR017441">
    <property type="entry name" value="Protein_kinase_ATP_BS"/>
</dbReference>
<evidence type="ECO:0000259" key="8">
    <source>
        <dbReference type="PROSITE" id="PS50011"/>
    </source>
</evidence>
<proteinExistence type="inferred from homology"/>
<evidence type="ECO:0000256" key="4">
    <source>
        <dbReference type="ARBA" id="ARBA00023860"/>
    </source>
</evidence>
<feature type="binding site" evidence="5">
    <location>
        <position position="39"/>
    </location>
    <ligand>
        <name>ATP</name>
        <dbReference type="ChEBI" id="CHEBI:30616"/>
    </ligand>
</feature>
<comment type="caution">
    <text evidence="9">The sequence shown here is derived from an EMBL/GenBank/DDBJ whole genome shotgun (WGS) entry which is preliminary data.</text>
</comment>
<evidence type="ECO:0000256" key="1">
    <source>
        <dbReference type="ARBA" id="ARBA00012513"/>
    </source>
</evidence>
<dbReference type="EMBL" id="MPUH01000224">
    <property type="protein sequence ID" value="OMJ85854.1"/>
    <property type="molecule type" value="Genomic_DNA"/>
</dbReference>
<dbReference type="GO" id="GO:0005524">
    <property type="term" value="F:ATP binding"/>
    <property type="evidence" value="ECO:0007669"/>
    <property type="project" value="UniProtKB-UniRule"/>
</dbReference>
<keyword evidence="6" id="KW-0418">Kinase</keyword>
<keyword evidence="2 5" id="KW-0547">Nucleotide-binding</keyword>
<dbReference type="CDD" id="cd14016">
    <property type="entry name" value="STKc_CK1"/>
    <property type="match status" value="1"/>
</dbReference>
<dbReference type="GO" id="GO:0004674">
    <property type="term" value="F:protein serine/threonine kinase activity"/>
    <property type="evidence" value="ECO:0007669"/>
    <property type="project" value="UniProtKB-KW"/>
</dbReference>
<keyword evidence="3 5" id="KW-0067">ATP-binding</keyword>
<organism evidence="9 10">
    <name type="scientific">Stentor coeruleus</name>
    <dbReference type="NCBI Taxonomy" id="5963"/>
    <lineage>
        <taxon>Eukaryota</taxon>
        <taxon>Sar</taxon>
        <taxon>Alveolata</taxon>
        <taxon>Ciliophora</taxon>
        <taxon>Postciliodesmatophora</taxon>
        <taxon>Heterotrichea</taxon>
        <taxon>Heterotrichida</taxon>
        <taxon>Stentoridae</taxon>
        <taxon>Stentor</taxon>
    </lineage>
</organism>
<dbReference type="Pfam" id="PF00069">
    <property type="entry name" value="Pkinase"/>
    <property type="match status" value="1"/>
</dbReference>
<dbReference type="SMART" id="SM00220">
    <property type="entry name" value="S_TKc"/>
    <property type="match status" value="1"/>
</dbReference>
<dbReference type="AlphaFoldDB" id="A0A1R2CA20"/>
<evidence type="ECO:0000256" key="2">
    <source>
        <dbReference type="ARBA" id="ARBA00022741"/>
    </source>
</evidence>
<dbReference type="SUPFAM" id="SSF56112">
    <property type="entry name" value="Protein kinase-like (PK-like)"/>
    <property type="match status" value="1"/>
</dbReference>
<dbReference type="EC" id="2.7.11.1" evidence="1"/>
<name>A0A1R2CA20_9CILI</name>
<feature type="coiled-coil region" evidence="7">
    <location>
        <begin position="33"/>
        <end position="60"/>
    </location>
</feature>
<dbReference type="PROSITE" id="PS00108">
    <property type="entry name" value="PROTEIN_KINASE_ST"/>
    <property type="match status" value="1"/>
</dbReference>
<gene>
    <name evidence="9" type="ORF">SteCoe_12769</name>
</gene>
<dbReference type="PROSITE" id="PS00107">
    <property type="entry name" value="PROTEIN_KINASE_ATP"/>
    <property type="match status" value="1"/>
</dbReference>
<protein>
    <recommendedName>
        <fullName evidence="4">Casein kinase I</fullName>
        <ecNumber evidence="1">2.7.11.1</ecNumber>
    </recommendedName>
</protein>
<evidence type="ECO:0000256" key="7">
    <source>
        <dbReference type="SAM" id="Coils"/>
    </source>
</evidence>
<accession>A0A1R2CA20</accession>
<dbReference type="InterPro" id="IPR011009">
    <property type="entry name" value="Kinase-like_dom_sf"/>
</dbReference>
<dbReference type="InterPro" id="IPR008271">
    <property type="entry name" value="Ser/Thr_kinase_AS"/>
</dbReference>
<dbReference type="Gene3D" id="1.10.510.10">
    <property type="entry name" value="Transferase(Phosphotransferase) domain 1"/>
    <property type="match status" value="1"/>
</dbReference>
<keyword evidence="6" id="KW-0808">Transferase</keyword>
<comment type="similarity">
    <text evidence="6">Belongs to the protein kinase superfamily.</text>
</comment>
<sequence length="344" mass="40197">MIDIRVGWRYRLGRKLGTGAFGDIFHGLNIQTNEEVAIKLEKLNKKNSQLQYESKILKSLQGSQGIPHLYWFGTEGSYNSMVIELLGPTLEELYQFTNQKFSLKTVLMIFDQLLSRIETLHSKNLIHRDIKPENFLIGLGKKSNIIHIIDFGLAKQYRDPKTHKHIPFIESKSLIGTSRYASVSNHLGHELSRRDDLESLCYLLIYFLNGCLPWQGKSYSNKDEKEKIAKDLKLNLNIHQICGDIPSEFSNLLSYCRTLKYDERPDYPYLKKIFKDLFIRSNFEYDNIYDWMILNYVKPINLVNFYRERRSIICVEESKDEISAAETNGKRVSEIKNDKKCSIF</sequence>
<dbReference type="InterPro" id="IPR050235">
    <property type="entry name" value="CK1_Ser-Thr_kinase"/>
</dbReference>
<feature type="domain" description="Protein kinase" evidence="8">
    <location>
        <begin position="10"/>
        <end position="279"/>
    </location>
</feature>